<organism evidence="1 2">
    <name type="scientific">Acidiphilium acidophilum</name>
    <name type="common">Thiobacillus acidophilus</name>
    <dbReference type="NCBI Taxonomy" id="76588"/>
    <lineage>
        <taxon>Bacteria</taxon>
        <taxon>Pseudomonadati</taxon>
        <taxon>Pseudomonadota</taxon>
        <taxon>Alphaproteobacteria</taxon>
        <taxon>Acetobacterales</taxon>
        <taxon>Acidocellaceae</taxon>
        <taxon>Acidiphilium</taxon>
    </lineage>
</organism>
<gene>
    <name evidence="1" type="ORF">SIL87_00920</name>
</gene>
<dbReference type="EMBL" id="JAWXYB010000001">
    <property type="protein sequence ID" value="MDX5929328.1"/>
    <property type="molecule type" value="Genomic_DNA"/>
</dbReference>
<reference evidence="1 2" key="1">
    <citation type="submission" date="2023-11" db="EMBL/GenBank/DDBJ databases">
        <title>MicrobeMod: A computational toolkit for identifying prokaryotic methylation and restriction-modification with nanopore sequencing.</title>
        <authorList>
            <person name="Crits-Christoph A."/>
            <person name="Kang S.C."/>
            <person name="Lee H."/>
            <person name="Ostrov N."/>
        </authorList>
    </citation>
    <scope>NUCLEOTIDE SEQUENCE [LARGE SCALE GENOMIC DNA]</scope>
    <source>
        <strain evidence="1 2">DSMZ 700</strain>
    </source>
</reference>
<accession>A0AAW9DLG8</accession>
<evidence type="ECO:0000313" key="1">
    <source>
        <dbReference type="EMBL" id="MDX5929328.1"/>
    </source>
</evidence>
<evidence type="ECO:0000313" key="2">
    <source>
        <dbReference type="Proteomes" id="UP001279553"/>
    </source>
</evidence>
<proteinExistence type="predicted"/>
<dbReference type="AlphaFoldDB" id="A0AAW9DLG8"/>
<sequence>MLSIAPKGKTSPATPLSRREDQLVRRAFGRYAVFAERVPAADIVKRVQDSGPGHWILCDCLGSSGEDRPPALVPVASSHIRRHTNVCWPPHAPDCDFFREPEEQKHVTASFRPGDQPPCLIKGYALESPAYRVHLTGVSHAEERSPLARLLLGLVEEAGLQRVRPGWVVGDLSGQYRALRQAASQIELADKVYLRSYLETYAPQYEAFRLRIEETPAKTFRKSRPHGIFITAARSISEGIIEPMEGISIPVIGRLSIFGEIEGHGRIHDAAARRPPYLVAALVARPDKDSPAAILRAYAHPVASRSHLLLLDSDNERLTLHNLIDLQGWLARARNVLMTIEKPQFDLGPEFDPAAPDASADARPPIIPDFVVRAKAASGREATVIVETMGYDDERYLERKRHVHPLMRAALGGAPIVLHHPRRAGSKVTPDDKEFKRLLLRSLFQQIDPPGDRPLQQASA</sequence>
<dbReference type="RefSeq" id="WP_319612425.1">
    <property type="nucleotide sequence ID" value="NZ_JAWXYB010000001.1"/>
</dbReference>
<keyword evidence="2" id="KW-1185">Reference proteome</keyword>
<protein>
    <submittedName>
        <fullName evidence="1">Uncharacterized protein</fullName>
    </submittedName>
</protein>
<name>A0AAW9DLG8_ACIAO</name>
<dbReference type="Proteomes" id="UP001279553">
    <property type="component" value="Unassembled WGS sequence"/>
</dbReference>
<comment type="caution">
    <text evidence="1">The sequence shown here is derived from an EMBL/GenBank/DDBJ whole genome shotgun (WGS) entry which is preliminary data.</text>
</comment>